<evidence type="ECO:0000256" key="3">
    <source>
        <dbReference type="ARBA" id="ARBA00023055"/>
    </source>
</evidence>
<evidence type="ECO:0000256" key="1">
    <source>
        <dbReference type="ARBA" id="ARBA00004370"/>
    </source>
</evidence>
<dbReference type="GeneID" id="17041033"/>
<organism evidence="10 11">
    <name type="scientific">Coccomyxa subellipsoidea (strain C-169)</name>
    <name type="common">Green microalga</name>
    <dbReference type="NCBI Taxonomy" id="574566"/>
    <lineage>
        <taxon>Eukaryota</taxon>
        <taxon>Viridiplantae</taxon>
        <taxon>Chlorophyta</taxon>
        <taxon>core chlorophytes</taxon>
        <taxon>Trebouxiophyceae</taxon>
        <taxon>Trebouxiophyceae incertae sedis</taxon>
        <taxon>Coccomyxaceae</taxon>
        <taxon>Coccomyxa</taxon>
        <taxon>Coccomyxa subellipsoidea</taxon>
    </lineage>
</organism>
<dbReference type="InterPro" id="IPR035892">
    <property type="entry name" value="C2_domain_sf"/>
</dbReference>
<feature type="domain" description="SMP-LTD" evidence="9">
    <location>
        <begin position="77"/>
        <end position="334"/>
    </location>
</feature>
<evidence type="ECO:0000256" key="5">
    <source>
        <dbReference type="ARBA" id="ARBA00023136"/>
    </source>
</evidence>
<comment type="subcellular location">
    <subcellularLocation>
        <location evidence="1">Membrane</location>
    </subcellularLocation>
</comment>
<name>I0YXC6_COCSC</name>
<dbReference type="CDD" id="cd21677">
    <property type="entry name" value="SMP_SYT"/>
    <property type="match status" value="1"/>
</dbReference>
<dbReference type="PROSITE" id="PS51847">
    <property type="entry name" value="SMP"/>
    <property type="match status" value="1"/>
</dbReference>
<evidence type="ECO:0008006" key="12">
    <source>
        <dbReference type="Google" id="ProtNLM"/>
    </source>
</evidence>
<keyword evidence="4" id="KW-0446">Lipid-binding</keyword>
<dbReference type="eggNOG" id="KOG1012">
    <property type="taxonomic scope" value="Eukaryota"/>
</dbReference>
<evidence type="ECO:0000256" key="4">
    <source>
        <dbReference type="ARBA" id="ARBA00023121"/>
    </source>
</evidence>
<accession>I0YXC6</accession>
<feature type="domain" description="C2" evidence="8">
    <location>
        <begin position="329"/>
        <end position="446"/>
    </location>
</feature>
<protein>
    <recommendedName>
        <fullName evidence="12">C2 domain-containing protein</fullName>
    </recommendedName>
</protein>
<dbReference type="CDD" id="cd00030">
    <property type="entry name" value="C2"/>
    <property type="match status" value="1"/>
</dbReference>
<keyword evidence="11" id="KW-1185">Reference proteome</keyword>
<dbReference type="PANTHER" id="PTHR10774">
    <property type="entry name" value="EXTENDED SYNAPTOTAGMIN-RELATED"/>
    <property type="match status" value="1"/>
</dbReference>
<evidence type="ECO:0000259" key="8">
    <source>
        <dbReference type="PROSITE" id="PS50004"/>
    </source>
</evidence>
<evidence type="ECO:0000256" key="7">
    <source>
        <dbReference type="SAM" id="Phobius"/>
    </source>
</evidence>
<feature type="compositionally biased region" description="Low complexity" evidence="6">
    <location>
        <begin position="463"/>
        <end position="477"/>
    </location>
</feature>
<dbReference type="SUPFAM" id="SSF49562">
    <property type="entry name" value="C2 domain (Calcium/lipid-binding domain, CaLB)"/>
    <property type="match status" value="1"/>
</dbReference>
<dbReference type="RefSeq" id="XP_005647589.1">
    <property type="nucleotide sequence ID" value="XM_005647532.1"/>
</dbReference>
<reference evidence="10 11" key="1">
    <citation type="journal article" date="2012" name="Genome Biol.">
        <title>The genome of the polar eukaryotic microalga coccomyxa subellipsoidea reveals traits of cold adaptation.</title>
        <authorList>
            <person name="Blanc G."/>
            <person name="Agarkova I."/>
            <person name="Grimwood J."/>
            <person name="Kuo A."/>
            <person name="Brueggeman A."/>
            <person name="Dunigan D."/>
            <person name="Gurnon J."/>
            <person name="Ladunga I."/>
            <person name="Lindquist E."/>
            <person name="Lucas S."/>
            <person name="Pangilinan J."/>
            <person name="Proschold T."/>
            <person name="Salamov A."/>
            <person name="Schmutz J."/>
            <person name="Weeks D."/>
            <person name="Yamada T."/>
            <person name="Claverie J.M."/>
            <person name="Grigoriev I."/>
            <person name="Van Etten J."/>
            <person name="Lomsadze A."/>
            <person name="Borodovsky M."/>
        </authorList>
    </citation>
    <scope>NUCLEOTIDE SEQUENCE [LARGE SCALE GENOMIC DNA]</scope>
    <source>
        <strain evidence="10 11">C-169</strain>
    </source>
</reference>
<keyword evidence="7" id="KW-0812">Transmembrane</keyword>
<feature type="region of interest" description="Disordered" evidence="6">
    <location>
        <begin position="453"/>
        <end position="485"/>
    </location>
</feature>
<keyword evidence="3" id="KW-0445">Lipid transport</keyword>
<dbReference type="GO" id="GO:0016020">
    <property type="term" value="C:membrane"/>
    <property type="evidence" value="ECO:0007669"/>
    <property type="project" value="UniProtKB-SubCell"/>
</dbReference>
<evidence type="ECO:0000313" key="11">
    <source>
        <dbReference type="Proteomes" id="UP000007264"/>
    </source>
</evidence>
<evidence type="ECO:0000259" key="9">
    <source>
        <dbReference type="PROSITE" id="PS51847"/>
    </source>
</evidence>
<dbReference type="OrthoDB" id="67700at2759"/>
<dbReference type="InterPro" id="IPR031468">
    <property type="entry name" value="SMP_LBD"/>
</dbReference>
<feature type="transmembrane region" description="Helical" evidence="7">
    <location>
        <begin position="14"/>
        <end position="33"/>
    </location>
</feature>
<dbReference type="AlphaFoldDB" id="I0YXC6"/>
<dbReference type="GO" id="GO:0008289">
    <property type="term" value="F:lipid binding"/>
    <property type="evidence" value="ECO:0007669"/>
    <property type="project" value="UniProtKB-KW"/>
</dbReference>
<dbReference type="GO" id="GO:0005783">
    <property type="term" value="C:endoplasmic reticulum"/>
    <property type="evidence" value="ECO:0007669"/>
    <property type="project" value="TreeGrafter"/>
</dbReference>
<feature type="transmembrane region" description="Helical" evidence="7">
    <location>
        <begin position="227"/>
        <end position="250"/>
    </location>
</feature>
<dbReference type="PANTHER" id="PTHR10774:SF190">
    <property type="entry name" value="C2 CALCIUM_LIPID-BINDING ENDONUCLEASE_EXONUCLEASE_PHOSPHATASE-RELATED"/>
    <property type="match status" value="1"/>
</dbReference>
<dbReference type="KEGG" id="csl:COCSUDRAFT_63427"/>
<evidence type="ECO:0000256" key="6">
    <source>
        <dbReference type="SAM" id="MobiDB-lite"/>
    </source>
</evidence>
<evidence type="ECO:0000313" key="10">
    <source>
        <dbReference type="EMBL" id="EIE23045.1"/>
    </source>
</evidence>
<dbReference type="InterPro" id="IPR045050">
    <property type="entry name" value="Synaptotagmin_plant"/>
</dbReference>
<dbReference type="InterPro" id="IPR000008">
    <property type="entry name" value="C2_dom"/>
</dbReference>
<proteinExistence type="predicted"/>
<dbReference type="PROSITE" id="PS50004">
    <property type="entry name" value="C2"/>
    <property type="match status" value="1"/>
</dbReference>
<dbReference type="Pfam" id="PF00168">
    <property type="entry name" value="C2"/>
    <property type="match status" value="1"/>
</dbReference>
<keyword evidence="2" id="KW-0813">Transport</keyword>
<sequence>MTQRVASPMGFDEFLLGFLSCAVLSVTAISLYVKNRRREESRLKQTIAVEILRNLNVAKLRKLLGDMDVPAWITYSDFERAEWLSQLVVLANYLKKLPSFGAKLPQPPNGCSGYLSKLMDKVWPYVDNAVSAVARAKLEPKLKERRAAWMADITLEHFTLGTKAPMVTGVKLYHSSTGGISETASMDIDFLWGGNQARPLILNTFEWSSEWNTCIRDVSLVIKPLPFFLNVALGLAQFINIQAITLYILFQSVGVERVIVSGRVRVLLRPLMDTLPIIGAVQVAFADMPSFRFDLRLLGGDVTSLPFLEDWLQNVLCSFLEHYTLPNKVSAEIVKGVLAQVERPVGILTVRLIEAENIPRIDFCSESDPYVVLYIRPHRRLQSTIKNNRRHPVWNECFRLLVHEPDQDTLTCLLYDYDHVRADTLVGRVDWPVSEIHPGQERDLWVEVQPPHCAKSKAGSPDRPQGSSPGQLPGPRRQALISSFL</sequence>
<dbReference type="Proteomes" id="UP000007264">
    <property type="component" value="Unassembled WGS sequence"/>
</dbReference>
<dbReference type="GO" id="GO:0006869">
    <property type="term" value="P:lipid transport"/>
    <property type="evidence" value="ECO:0007669"/>
    <property type="project" value="UniProtKB-KW"/>
</dbReference>
<gene>
    <name evidence="10" type="ORF">COCSUDRAFT_63427</name>
</gene>
<dbReference type="SMART" id="SM00239">
    <property type="entry name" value="C2"/>
    <property type="match status" value="1"/>
</dbReference>
<dbReference type="EMBL" id="AGSI01000008">
    <property type="protein sequence ID" value="EIE23045.1"/>
    <property type="molecule type" value="Genomic_DNA"/>
</dbReference>
<keyword evidence="7" id="KW-1133">Transmembrane helix</keyword>
<keyword evidence="5 7" id="KW-0472">Membrane</keyword>
<evidence type="ECO:0000256" key="2">
    <source>
        <dbReference type="ARBA" id="ARBA00022448"/>
    </source>
</evidence>
<comment type="caution">
    <text evidence="10">The sequence shown here is derived from an EMBL/GenBank/DDBJ whole genome shotgun (WGS) entry which is preliminary data.</text>
</comment>
<dbReference type="Gene3D" id="2.60.40.150">
    <property type="entry name" value="C2 domain"/>
    <property type="match status" value="1"/>
</dbReference>